<feature type="region of interest" description="Disordered" evidence="2">
    <location>
        <begin position="163"/>
        <end position="216"/>
    </location>
</feature>
<reference evidence="3" key="1">
    <citation type="journal article" date="2020" name="Stud. Mycol.">
        <title>101 Dothideomycetes genomes: a test case for predicting lifestyles and emergence of pathogens.</title>
        <authorList>
            <person name="Haridas S."/>
            <person name="Albert R."/>
            <person name="Binder M."/>
            <person name="Bloem J."/>
            <person name="Labutti K."/>
            <person name="Salamov A."/>
            <person name="Andreopoulos B."/>
            <person name="Baker S."/>
            <person name="Barry K."/>
            <person name="Bills G."/>
            <person name="Bluhm B."/>
            <person name="Cannon C."/>
            <person name="Castanera R."/>
            <person name="Culley D."/>
            <person name="Daum C."/>
            <person name="Ezra D."/>
            <person name="Gonzalez J."/>
            <person name="Henrissat B."/>
            <person name="Kuo A."/>
            <person name="Liang C."/>
            <person name="Lipzen A."/>
            <person name="Lutzoni F."/>
            <person name="Magnuson J."/>
            <person name="Mondo S."/>
            <person name="Nolan M."/>
            <person name="Ohm R."/>
            <person name="Pangilinan J."/>
            <person name="Park H.-J."/>
            <person name="Ramirez L."/>
            <person name="Alfaro M."/>
            <person name="Sun H."/>
            <person name="Tritt A."/>
            <person name="Yoshinaga Y."/>
            <person name="Zwiers L.-H."/>
            <person name="Turgeon B."/>
            <person name="Goodwin S."/>
            <person name="Spatafora J."/>
            <person name="Crous P."/>
            <person name="Grigoriev I."/>
        </authorList>
    </citation>
    <scope>NUCLEOTIDE SEQUENCE</scope>
    <source>
        <strain evidence="3">CBS 627.86</strain>
    </source>
</reference>
<proteinExistence type="predicted"/>
<dbReference type="EMBL" id="ML977327">
    <property type="protein sequence ID" value="KAF2113702.1"/>
    <property type="molecule type" value="Genomic_DNA"/>
</dbReference>
<keyword evidence="1" id="KW-0175">Coiled coil</keyword>
<protein>
    <submittedName>
        <fullName evidence="3">Uncharacterized protein</fullName>
    </submittedName>
</protein>
<gene>
    <name evidence="3" type="ORF">BDV96DRAFT_601180</name>
</gene>
<feature type="compositionally biased region" description="Basic and acidic residues" evidence="2">
    <location>
        <begin position="11"/>
        <end position="28"/>
    </location>
</feature>
<keyword evidence="4" id="KW-1185">Reference proteome</keyword>
<dbReference type="OrthoDB" id="62853at2759"/>
<dbReference type="Proteomes" id="UP000799770">
    <property type="component" value="Unassembled WGS sequence"/>
</dbReference>
<accession>A0A6A5Z2P0</accession>
<feature type="compositionally biased region" description="Basic and acidic residues" evidence="2">
    <location>
        <begin position="89"/>
        <end position="100"/>
    </location>
</feature>
<dbReference type="AlphaFoldDB" id="A0A6A5Z2P0"/>
<sequence length="236" mass="25391">MVATRRAFSPPDERRLRNRKPAETKMDGQKIQTARQNGNEDEAAATPEAAAANNDENEAAAAPEAAAANNNENEAAAANNDENEAAAAPEHESKLLSREEQLEGRKKAVLYFRHRLQKGFMSRDQAPKEEDIANMSNNLKQLEAYKDLEEEVIKNTKNRTLAADAATTNDQNEAAAAKNDKNKTTAPDAITPEAATVNNNENKATAREAAAANSDEDKAAAYVATTVAATANNSEV</sequence>
<evidence type="ECO:0000256" key="2">
    <source>
        <dbReference type="SAM" id="MobiDB-lite"/>
    </source>
</evidence>
<feature type="region of interest" description="Disordered" evidence="2">
    <location>
        <begin position="1"/>
        <end position="100"/>
    </location>
</feature>
<evidence type="ECO:0000313" key="4">
    <source>
        <dbReference type="Proteomes" id="UP000799770"/>
    </source>
</evidence>
<feature type="compositionally biased region" description="Low complexity" evidence="2">
    <location>
        <begin position="198"/>
        <end position="213"/>
    </location>
</feature>
<feature type="coiled-coil region" evidence="1">
    <location>
        <begin position="132"/>
        <end position="159"/>
    </location>
</feature>
<evidence type="ECO:0000313" key="3">
    <source>
        <dbReference type="EMBL" id="KAF2113702.1"/>
    </source>
</evidence>
<name>A0A6A5Z2P0_9PLEO</name>
<organism evidence="3 4">
    <name type="scientific">Lophiotrema nucula</name>
    <dbReference type="NCBI Taxonomy" id="690887"/>
    <lineage>
        <taxon>Eukaryota</taxon>
        <taxon>Fungi</taxon>
        <taxon>Dikarya</taxon>
        <taxon>Ascomycota</taxon>
        <taxon>Pezizomycotina</taxon>
        <taxon>Dothideomycetes</taxon>
        <taxon>Pleosporomycetidae</taxon>
        <taxon>Pleosporales</taxon>
        <taxon>Lophiotremataceae</taxon>
        <taxon>Lophiotrema</taxon>
    </lineage>
</organism>
<feature type="compositionally biased region" description="Low complexity" evidence="2">
    <location>
        <begin position="44"/>
        <end position="88"/>
    </location>
</feature>
<evidence type="ECO:0000256" key="1">
    <source>
        <dbReference type="SAM" id="Coils"/>
    </source>
</evidence>